<accession>A0AAV2CYA7</accession>
<protein>
    <submittedName>
        <fullName evidence="1">Uncharacterized protein</fullName>
    </submittedName>
</protein>
<reference evidence="1 2" key="1">
    <citation type="submission" date="2024-04" db="EMBL/GenBank/DDBJ databases">
        <authorList>
            <person name="Fracassetti M."/>
        </authorList>
    </citation>
    <scope>NUCLEOTIDE SEQUENCE [LARGE SCALE GENOMIC DNA]</scope>
</reference>
<evidence type="ECO:0000313" key="1">
    <source>
        <dbReference type="EMBL" id="CAL1361279.1"/>
    </source>
</evidence>
<keyword evidence="2" id="KW-1185">Reference proteome</keyword>
<sequence>MEVSVYLESIRDLEVELRTDWTNEVIYWKQKSRVEWLQEGDKNTSYFHLVTQSRRKWNFISGLFAPNGSWETEEDGKAIVASDVYSSLFSTDGMDA</sequence>
<name>A0AAV2CYA7_9ROSI</name>
<organism evidence="1 2">
    <name type="scientific">Linum trigynum</name>
    <dbReference type="NCBI Taxonomy" id="586398"/>
    <lineage>
        <taxon>Eukaryota</taxon>
        <taxon>Viridiplantae</taxon>
        <taxon>Streptophyta</taxon>
        <taxon>Embryophyta</taxon>
        <taxon>Tracheophyta</taxon>
        <taxon>Spermatophyta</taxon>
        <taxon>Magnoliopsida</taxon>
        <taxon>eudicotyledons</taxon>
        <taxon>Gunneridae</taxon>
        <taxon>Pentapetalae</taxon>
        <taxon>rosids</taxon>
        <taxon>fabids</taxon>
        <taxon>Malpighiales</taxon>
        <taxon>Linaceae</taxon>
        <taxon>Linum</taxon>
    </lineage>
</organism>
<dbReference type="AlphaFoldDB" id="A0AAV2CYA7"/>
<dbReference type="Proteomes" id="UP001497516">
    <property type="component" value="Chromosome 10"/>
</dbReference>
<gene>
    <name evidence="1" type="ORF">LTRI10_LOCUS8660</name>
</gene>
<dbReference type="EMBL" id="OZ034814">
    <property type="protein sequence ID" value="CAL1361279.1"/>
    <property type="molecule type" value="Genomic_DNA"/>
</dbReference>
<proteinExistence type="predicted"/>
<evidence type="ECO:0000313" key="2">
    <source>
        <dbReference type="Proteomes" id="UP001497516"/>
    </source>
</evidence>